<dbReference type="RefSeq" id="WP_073077545.1">
    <property type="nucleotide sequence ID" value="NZ_FRBL01000001.1"/>
</dbReference>
<reference evidence="7 8" key="1">
    <citation type="submission" date="2016-11" db="EMBL/GenBank/DDBJ databases">
        <authorList>
            <person name="Jaros S."/>
            <person name="Januszkiewicz K."/>
            <person name="Wedrychowicz H."/>
        </authorList>
    </citation>
    <scope>NUCLEOTIDE SEQUENCE [LARGE SCALE GENOMIC DNA]</scope>
    <source>
        <strain evidence="7 8">DSM 27406</strain>
    </source>
</reference>
<evidence type="ECO:0000313" key="7">
    <source>
        <dbReference type="EMBL" id="SHK87209.1"/>
    </source>
</evidence>
<comment type="subcellular location">
    <subcellularLocation>
        <location evidence="6">Cytoplasm</location>
    </subcellularLocation>
</comment>
<name>A0A1M6W0K9_9BACT</name>
<keyword evidence="1 6" id="KW-0963">Cytoplasm</keyword>
<keyword evidence="5 6" id="KW-0949">S-adenosyl-L-methionine</keyword>
<feature type="binding site" evidence="6">
    <location>
        <position position="136"/>
    </location>
    <ligand>
        <name>S-adenosyl-L-methionine</name>
        <dbReference type="ChEBI" id="CHEBI:59789"/>
    </ligand>
</feature>
<evidence type="ECO:0000313" key="8">
    <source>
        <dbReference type="Proteomes" id="UP000184420"/>
    </source>
</evidence>
<comment type="function">
    <text evidence="6">Specifically methylates the N7 position of a guanine in 16S rRNA.</text>
</comment>
<proteinExistence type="inferred from homology"/>
<keyword evidence="4 6" id="KW-0808">Transferase</keyword>
<dbReference type="Pfam" id="PF02527">
    <property type="entry name" value="GidB"/>
    <property type="match status" value="1"/>
</dbReference>
<organism evidence="7 8">
    <name type="scientific">Chitinophaga jiangningensis</name>
    <dbReference type="NCBI Taxonomy" id="1419482"/>
    <lineage>
        <taxon>Bacteria</taxon>
        <taxon>Pseudomonadati</taxon>
        <taxon>Bacteroidota</taxon>
        <taxon>Chitinophagia</taxon>
        <taxon>Chitinophagales</taxon>
        <taxon>Chitinophagaceae</taxon>
        <taxon>Chitinophaga</taxon>
    </lineage>
</organism>
<evidence type="ECO:0000256" key="3">
    <source>
        <dbReference type="ARBA" id="ARBA00022603"/>
    </source>
</evidence>
<evidence type="ECO:0000256" key="2">
    <source>
        <dbReference type="ARBA" id="ARBA00022552"/>
    </source>
</evidence>
<dbReference type="EC" id="2.1.1.-" evidence="6"/>
<dbReference type="PIRSF" id="PIRSF003078">
    <property type="entry name" value="GidB"/>
    <property type="match status" value="1"/>
</dbReference>
<dbReference type="SUPFAM" id="SSF53335">
    <property type="entry name" value="S-adenosyl-L-methionine-dependent methyltransferases"/>
    <property type="match status" value="1"/>
</dbReference>
<dbReference type="PANTHER" id="PTHR31760:SF0">
    <property type="entry name" value="S-ADENOSYL-L-METHIONINE-DEPENDENT METHYLTRANSFERASES SUPERFAMILY PROTEIN"/>
    <property type="match status" value="1"/>
</dbReference>
<dbReference type="GO" id="GO:0070043">
    <property type="term" value="F:rRNA (guanine-N7-)-methyltransferase activity"/>
    <property type="evidence" value="ECO:0007669"/>
    <property type="project" value="UniProtKB-UniRule"/>
</dbReference>
<sequence length="209" mass="23340">MEIILKYFSDFTPAQLAQFEALKGLYSEWNEKINVISRKDIDALYEKHVLHSLSIAAIADFTPGTQIIDLGTGGGFPGIPLAIFFPEVQFHLVDSIGKKIKVVEGVAAELGLKNVTAAHTRVEEIKNRKFDIVVSRAVAPLGDLWRWSKHLMKKSTVPGKQFEKGLICLKGGDLAQEISESGLKPRLIDIYDIFPEESFKTKYIVMAKH</sequence>
<keyword evidence="8" id="KW-1185">Reference proteome</keyword>
<dbReference type="CDD" id="cd02440">
    <property type="entry name" value="AdoMet_MTases"/>
    <property type="match status" value="1"/>
</dbReference>
<keyword evidence="3 6" id="KW-0489">Methyltransferase</keyword>
<feature type="binding site" evidence="6">
    <location>
        <position position="71"/>
    </location>
    <ligand>
        <name>S-adenosyl-L-methionine</name>
        <dbReference type="ChEBI" id="CHEBI:59789"/>
    </ligand>
</feature>
<dbReference type="Gene3D" id="3.40.50.150">
    <property type="entry name" value="Vaccinia Virus protein VP39"/>
    <property type="match status" value="1"/>
</dbReference>
<gene>
    <name evidence="6" type="primary">rsmG</name>
    <name evidence="7" type="ORF">SAMN05444266_101435</name>
</gene>
<feature type="binding site" evidence="6">
    <location>
        <begin position="122"/>
        <end position="123"/>
    </location>
    <ligand>
        <name>S-adenosyl-L-methionine</name>
        <dbReference type="ChEBI" id="CHEBI:59789"/>
    </ligand>
</feature>
<dbReference type="Proteomes" id="UP000184420">
    <property type="component" value="Unassembled WGS sequence"/>
</dbReference>
<dbReference type="EMBL" id="FRBL01000001">
    <property type="protein sequence ID" value="SHK87209.1"/>
    <property type="molecule type" value="Genomic_DNA"/>
</dbReference>
<evidence type="ECO:0000256" key="1">
    <source>
        <dbReference type="ARBA" id="ARBA00022490"/>
    </source>
</evidence>
<accession>A0A1M6W0K9</accession>
<dbReference type="NCBIfam" id="TIGR00138">
    <property type="entry name" value="rsmG_gidB"/>
    <property type="match status" value="1"/>
</dbReference>
<evidence type="ECO:0000256" key="5">
    <source>
        <dbReference type="ARBA" id="ARBA00022691"/>
    </source>
</evidence>
<evidence type="ECO:0000256" key="6">
    <source>
        <dbReference type="HAMAP-Rule" id="MF_00074"/>
    </source>
</evidence>
<dbReference type="GO" id="GO:0005829">
    <property type="term" value="C:cytosol"/>
    <property type="evidence" value="ECO:0007669"/>
    <property type="project" value="TreeGrafter"/>
</dbReference>
<dbReference type="InterPro" id="IPR003682">
    <property type="entry name" value="rRNA_ssu_MeTfrase_G"/>
</dbReference>
<dbReference type="HAMAP" id="MF_00074">
    <property type="entry name" value="16SrRNA_methyltr_G"/>
    <property type="match status" value="1"/>
</dbReference>
<evidence type="ECO:0000256" key="4">
    <source>
        <dbReference type="ARBA" id="ARBA00022679"/>
    </source>
</evidence>
<dbReference type="PANTHER" id="PTHR31760">
    <property type="entry name" value="S-ADENOSYL-L-METHIONINE-DEPENDENT METHYLTRANSFERASES SUPERFAMILY PROTEIN"/>
    <property type="match status" value="1"/>
</dbReference>
<dbReference type="STRING" id="1419482.SAMN05444266_101435"/>
<dbReference type="AlphaFoldDB" id="A0A1M6W0K9"/>
<protein>
    <recommendedName>
        <fullName evidence="6">Ribosomal RNA small subunit methyltransferase G</fullName>
        <ecNumber evidence="6">2.1.1.-</ecNumber>
    </recommendedName>
    <alternativeName>
        <fullName evidence="6">16S rRNA 7-methylguanosine methyltransferase</fullName>
        <shortName evidence="6">16S rRNA m7G methyltransferase</shortName>
    </alternativeName>
</protein>
<dbReference type="InterPro" id="IPR029063">
    <property type="entry name" value="SAM-dependent_MTases_sf"/>
</dbReference>
<comment type="similarity">
    <text evidence="6">Belongs to the methyltransferase superfamily. RNA methyltransferase RsmG family.</text>
</comment>
<comment type="caution">
    <text evidence="6">Lacks conserved residue(s) required for the propagation of feature annotation.</text>
</comment>
<keyword evidence="2 6" id="KW-0698">rRNA processing</keyword>
<dbReference type="OrthoDB" id="9808773at2"/>
<feature type="binding site" evidence="6">
    <location>
        <position position="76"/>
    </location>
    <ligand>
        <name>S-adenosyl-L-methionine</name>
        <dbReference type="ChEBI" id="CHEBI:59789"/>
    </ligand>
</feature>